<protein>
    <recommendedName>
        <fullName evidence="3">SGNH/GDSL hydrolase family protein</fullName>
    </recommendedName>
</protein>
<dbReference type="EMBL" id="QFWV02000002">
    <property type="protein sequence ID" value="RKF08229.1"/>
    <property type="molecule type" value="Genomic_DNA"/>
</dbReference>
<accession>A0A3A8AGL5</accession>
<dbReference type="Proteomes" id="UP000246132">
    <property type="component" value="Unassembled WGS sequence"/>
</dbReference>
<evidence type="ECO:0008006" key="3">
    <source>
        <dbReference type="Google" id="ProtNLM"/>
    </source>
</evidence>
<keyword evidence="2" id="KW-1185">Reference proteome</keyword>
<dbReference type="InterPro" id="IPR036514">
    <property type="entry name" value="SGNH_hydro_sf"/>
</dbReference>
<dbReference type="GO" id="GO:0016788">
    <property type="term" value="F:hydrolase activity, acting on ester bonds"/>
    <property type="evidence" value="ECO:0007669"/>
    <property type="project" value="UniProtKB-ARBA"/>
</dbReference>
<dbReference type="SUPFAM" id="SSF52266">
    <property type="entry name" value="SGNH hydrolase"/>
    <property type="match status" value="1"/>
</dbReference>
<comment type="caution">
    <text evidence="1">The sequence shown here is derived from an EMBL/GenBank/DDBJ whole genome shotgun (WGS) entry which is preliminary data.</text>
</comment>
<dbReference type="AlphaFoldDB" id="A0A3A8AGL5"/>
<evidence type="ECO:0000313" key="1">
    <source>
        <dbReference type="EMBL" id="RKF08229.1"/>
    </source>
</evidence>
<name>A0A3A8AGL5_9HYPH</name>
<organism evidence="1 2">
    <name type="scientific">Oceaniradius stylonematis</name>
    <dbReference type="NCBI Taxonomy" id="2184161"/>
    <lineage>
        <taxon>Bacteria</taxon>
        <taxon>Pseudomonadati</taxon>
        <taxon>Pseudomonadota</taxon>
        <taxon>Alphaproteobacteria</taxon>
        <taxon>Hyphomicrobiales</taxon>
        <taxon>Ahrensiaceae</taxon>
        <taxon>Oceaniradius</taxon>
    </lineage>
</organism>
<evidence type="ECO:0000313" key="2">
    <source>
        <dbReference type="Proteomes" id="UP000246132"/>
    </source>
</evidence>
<gene>
    <name evidence="1" type="ORF">DEM25_002730</name>
</gene>
<dbReference type="OrthoDB" id="916975at2"/>
<sequence length="378" mass="40708">MRAIDLIDGAWLGRWLGRLTERQTEIAFGAGTMLVVVLGLVAGEVLARSYDALRAPPPGFDWYALMDAMQPGDEGAPPRFAPGTEAGGIAINALGFRGPDIAADKPEGTIRLAFLGDSKLFSAEHAEEEMIAAQVTDRLAARAPACRFDQVTVAGPAYTMDHLAQLVRTDVAPLDPDVHVVLSGSMRDVLHLHAEADARGGYTLHYPWLVLQSRLADKLFRAFHLARQERQARHEGPKPDGELADIAQAFDGPAGRLADAIGQTPVLAIGYRGQLREGLPLDEQMAHTRQLRHETRGLGARDLARLNTLLVTAQDQAAQRLGWTFIDPIADIAPVAENFTDQSHFSRRGIAQLSDAVADALLPMLADQGMACLGGEAG</sequence>
<dbReference type="RefSeq" id="WP_109767084.1">
    <property type="nucleotide sequence ID" value="NZ_QFWV02000002.1"/>
</dbReference>
<proteinExistence type="predicted"/>
<dbReference type="Gene3D" id="3.40.50.1110">
    <property type="entry name" value="SGNH hydrolase"/>
    <property type="match status" value="1"/>
</dbReference>
<reference evidence="1 2" key="1">
    <citation type="journal article" date="2018" name="Int. J. Syst. Bacteriol.">
        <title>Oceaniradius stylonemae gen. nov., sp. nov., isolated from a red alga, Stylonema cornu-cervi.</title>
        <authorList>
            <person name="Jeong S."/>
        </authorList>
    </citation>
    <scope>NUCLEOTIDE SEQUENCE [LARGE SCALE GENOMIC DNA]</scope>
    <source>
        <strain evidence="1 2">StC1</strain>
    </source>
</reference>